<keyword evidence="2 8" id="KW-0812">Transmembrane</keyword>
<gene>
    <name evidence="11" type="ORF">NP493_16g07071</name>
</gene>
<keyword evidence="5 9" id="KW-0472">Membrane</keyword>
<evidence type="ECO:0000259" key="10">
    <source>
        <dbReference type="PROSITE" id="PS50262"/>
    </source>
</evidence>
<evidence type="ECO:0000256" key="3">
    <source>
        <dbReference type="ARBA" id="ARBA00022989"/>
    </source>
</evidence>
<comment type="similarity">
    <text evidence="8">Belongs to the G-protein coupled receptor 1 family.</text>
</comment>
<evidence type="ECO:0000256" key="5">
    <source>
        <dbReference type="ARBA" id="ARBA00023136"/>
    </source>
</evidence>
<accession>A0AAD9UL47</accession>
<dbReference type="Proteomes" id="UP001209878">
    <property type="component" value="Unassembled WGS sequence"/>
</dbReference>
<dbReference type="InterPro" id="IPR000276">
    <property type="entry name" value="GPCR_Rhodpsn"/>
</dbReference>
<dbReference type="Gene3D" id="1.20.1070.10">
    <property type="entry name" value="Rhodopsin 7-helix transmembrane proteins"/>
    <property type="match status" value="1"/>
</dbReference>
<evidence type="ECO:0000256" key="6">
    <source>
        <dbReference type="ARBA" id="ARBA00023170"/>
    </source>
</evidence>
<keyword evidence="6 8" id="KW-0675">Receptor</keyword>
<dbReference type="EMBL" id="JAODUO010000015">
    <property type="protein sequence ID" value="KAK2193272.1"/>
    <property type="molecule type" value="Genomic_DNA"/>
</dbReference>
<feature type="transmembrane region" description="Helical" evidence="9">
    <location>
        <begin position="71"/>
        <end position="96"/>
    </location>
</feature>
<evidence type="ECO:0000256" key="1">
    <source>
        <dbReference type="ARBA" id="ARBA00004141"/>
    </source>
</evidence>
<comment type="caution">
    <text evidence="11">The sequence shown here is derived from an EMBL/GenBank/DDBJ whole genome shotgun (WGS) entry which is preliminary data.</text>
</comment>
<dbReference type="PANTHER" id="PTHR45695">
    <property type="entry name" value="LEUCOKININ RECEPTOR-RELATED"/>
    <property type="match status" value="1"/>
</dbReference>
<dbReference type="AlphaFoldDB" id="A0AAD9UL47"/>
<feature type="transmembrane region" description="Helical" evidence="9">
    <location>
        <begin position="230"/>
        <end position="252"/>
    </location>
</feature>
<keyword evidence="3 9" id="KW-1133">Transmembrane helix</keyword>
<proteinExistence type="inferred from homology"/>
<evidence type="ECO:0000256" key="4">
    <source>
        <dbReference type="ARBA" id="ARBA00023040"/>
    </source>
</evidence>
<comment type="subcellular location">
    <subcellularLocation>
        <location evidence="1">Membrane</location>
        <topology evidence="1">Multi-pass membrane protein</topology>
    </subcellularLocation>
</comment>
<evidence type="ECO:0000256" key="2">
    <source>
        <dbReference type="ARBA" id="ARBA00022692"/>
    </source>
</evidence>
<evidence type="ECO:0000313" key="11">
    <source>
        <dbReference type="EMBL" id="KAK2193272.1"/>
    </source>
</evidence>
<sequence length="317" mass="34664">MWMNDPWTFVANETWSNGGYSTGPGPDDVAPLYTFLAFLLWCSFVSAVVGNITVLVALANDDSTRDQRTKLFVGGLSISALTLTSVSTWALAVTMVTTSWKFGIIGCKVITFVRNIYSYVSACFLAAVSVDRYVVMKRPYQPVISIRSTWTTVIAIFLVNTVLVLPRVAWAYTETYGADHTVVCVDVGVDLVEPFVVAVHGFVCRLLCFFLPLAIAWASEASLKTTKIGFIVLVLFTVLTTPFEINQMYIAAGSTSSISLMGPLFFVVTVGSCLPPMVYCVGWKPFRTMVHDAVFSSHPGAYAPAPRRSRPRLGGVQ</sequence>
<dbReference type="GO" id="GO:0005886">
    <property type="term" value="C:plasma membrane"/>
    <property type="evidence" value="ECO:0007669"/>
    <property type="project" value="TreeGrafter"/>
</dbReference>
<feature type="transmembrane region" description="Helical" evidence="9">
    <location>
        <begin position="116"/>
        <end position="135"/>
    </location>
</feature>
<dbReference type="SUPFAM" id="SSF81321">
    <property type="entry name" value="Family A G protein-coupled receptor-like"/>
    <property type="match status" value="1"/>
</dbReference>
<dbReference type="PROSITE" id="PS00237">
    <property type="entry name" value="G_PROTEIN_RECEP_F1_1"/>
    <property type="match status" value="1"/>
</dbReference>
<dbReference type="GO" id="GO:0004930">
    <property type="term" value="F:G protein-coupled receptor activity"/>
    <property type="evidence" value="ECO:0007669"/>
    <property type="project" value="UniProtKB-KW"/>
</dbReference>
<reference evidence="11" key="1">
    <citation type="journal article" date="2023" name="Mol. Biol. Evol.">
        <title>Third-Generation Sequencing Reveals the Adaptive Role of the Epigenome in Three Deep-Sea Polychaetes.</title>
        <authorList>
            <person name="Perez M."/>
            <person name="Aroh O."/>
            <person name="Sun Y."/>
            <person name="Lan Y."/>
            <person name="Juniper S.K."/>
            <person name="Young C.R."/>
            <person name="Angers B."/>
            <person name="Qian P.Y."/>
        </authorList>
    </citation>
    <scope>NUCLEOTIDE SEQUENCE</scope>
    <source>
        <strain evidence="11">R07B-5</strain>
    </source>
</reference>
<feature type="domain" description="G-protein coupled receptors family 1 profile" evidence="10">
    <location>
        <begin position="50"/>
        <end position="279"/>
    </location>
</feature>
<dbReference type="Pfam" id="PF00001">
    <property type="entry name" value="7tm_1"/>
    <property type="match status" value="1"/>
</dbReference>
<protein>
    <recommendedName>
        <fullName evidence="10">G-protein coupled receptors family 1 profile domain-containing protein</fullName>
    </recommendedName>
</protein>
<feature type="transmembrane region" description="Helical" evidence="9">
    <location>
        <begin position="147"/>
        <end position="165"/>
    </location>
</feature>
<evidence type="ECO:0000256" key="9">
    <source>
        <dbReference type="SAM" id="Phobius"/>
    </source>
</evidence>
<dbReference type="PROSITE" id="PS50262">
    <property type="entry name" value="G_PROTEIN_RECEP_F1_2"/>
    <property type="match status" value="1"/>
</dbReference>
<dbReference type="InterPro" id="IPR017452">
    <property type="entry name" value="GPCR_Rhodpsn_7TM"/>
</dbReference>
<evidence type="ECO:0000256" key="7">
    <source>
        <dbReference type="ARBA" id="ARBA00023224"/>
    </source>
</evidence>
<evidence type="ECO:0000313" key="12">
    <source>
        <dbReference type="Proteomes" id="UP001209878"/>
    </source>
</evidence>
<dbReference type="PRINTS" id="PR00237">
    <property type="entry name" value="GPCRRHODOPSN"/>
</dbReference>
<feature type="transmembrane region" description="Helical" evidence="9">
    <location>
        <begin position="258"/>
        <end position="281"/>
    </location>
</feature>
<evidence type="ECO:0000256" key="8">
    <source>
        <dbReference type="RuleBase" id="RU000688"/>
    </source>
</evidence>
<keyword evidence="7 8" id="KW-0807">Transducer</keyword>
<keyword evidence="12" id="KW-1185">Reference proteome</keyword>
<dbReference type="PANTHER" id="PTHR45695:SF9">
    <property type="entry name" value="LEUCOKININ RECEPTOR"/>
    <property type="match status" value="1"/>
</dbReference>
<feature type="transmembrane region" description="Helical" evidence="9">
    <location>
        <begin position="195"/>
        <end position="218"/>
    </location>
</feature>
<keyword evidence="4 8" id="KW-0297">G-protein coupled receptor</keyword>
<feature type="transmembrane region" description="Helical" evidence="9">
    <location>
        <begin position="32"/>
        <end position="59"/>
    </location>
</feature>
<dbReference type="CDD" id="cd00637">
    <property type="entry name" value="7tm_classA_rhodopsin-like"/>
    <property type="match status" value="1"/>
</dbReference>
<name>A0AAD9UL47_RIDPI</name>
<organism evidence="11 12">
    <name type="scientific">Ridgeia piscesae</name>
    <name type="common">Tubeworm</name>
    <dbReference type="NCBI Taxonomy" id="27915"/>
    <lineage>
        <taxon>Eukaryota</taxon>
        <taxon>Metazoa</taxon>
        <taxon>Spiralia</taxon>
        <taxon>Lophotrochozoa</taxon>
        <taxon>Annelida</taxon>
        <taxon>Polychaeta</taxon>
        <taxon>Sedentaria</taxon>
        <taxon>Canalipalpata</taxon>
        <taxon>Sabellida</taxon>
        <taxon>Siboglinidae</taxon>
        <taxon>Ridgeia</taxon>
    </lineage>
</organism>